<keyword evidence="3" id="KW-1185">Reference proteome</keyword>
<proteinExistence type="predicted"/>
<gene>
    <name evidence="2" type="ORF">TVAG_137660</name>
</gene>
<feature type="compositionally biased region" description="Basic and acidic residues" evidence="1">
    <location>
        <begin position="123"/>
        <end position="141"/>
    </location>
</feature>
<name>A2EC01_TRIV3</name>
<dbReference type="Proteomes" id="UP000001542">
    <property type="component" value="Unassembled WGS sequence"/>
</dbReference>
<sequence>MSSTTPSSWGTPFNSRESSRQASPIFKPGPELPYTGPAEALLRNTPPRVPTPLNPYSSPRLSPIVPVKSKGVLDYIKSAWNRPYTKYLIPLGVLAASSAFFALKHKKPNVIQNTSVKEYNTPQEDKPAPQEEKPDAKEYKTDLNYAINETPRKRRRQRFN</sequence>
<feature type="region of interest" description="Disordered" evidence="1">
    <location>
        <begin position="1"/>
        <end position="61"/>
    </location>
</feature>
<organism evidence="2 3">
    <name type="scientific">Trichomonas vaginalis (strain ATCC PRA-98 / G3)</name>
    <dbReference type="NCBI Taxonomy" id="412133"/>
    <lineage>
        <taxon>Eukaryota</taxon>
        <taxon>Metamonada</taxon>
        <taxon>Parabasalia</taxon>
        <taxon>Trichomonadida</taxon>
        <taxon>Trichomonadidae</taxon>
        <taxon>Trichomonas</taxon>
    </lineage>
</organism>
<dbReference type="InParanoid" id="A2EC01"/>
<dbReference type="VEuPathDB" id="TrichDB:TVAG_137660"/>
<feature type="region of interest" description="Disordered" evidence="1">
    <location>
        <begin position="114"/>
        <end position="160"/>
    </location>
</feature>
<evidence type="ECO:0000256" key="1">
    <source>
        <dbReference type="SAM" id="MobiDB-lite"/>
    </source>
</evidence>
<evidence type="ECO:0000313" key="3">
    <source>
        <dbReference type="Proteomes" id="UP000001542"/>
    </source>
</evidence>
<feature type="compositionally biased region" description="Polar residues" evidence="1">
    <location>
        <begin position="1"/>
        <end position="22"/>
    </location>
</feature>
<protein>
    <submittedName>
        <fullName evidence="2">Uncharacterized protein</fullName>
    </submittedName>
</protein>
<dbReference type="EMBL" id="DS113350">
    <property type="protein sequence ID" value="EAY09776.1"/>
    <property type="molecule type" value="Genomic_DNA"/>
</dbReference>
<accession>A2EC01</accession>
<dbReference type="AlphaFoldDB" id="A2EC01"/>
<evidence type="ECO:0000313" key="2">
    <source>
        <dbReference type="EMBL" id="EAY09776.1"/>
    </source>
</evidence>
<reference evidence="2" key="2">
    <citation type="journal article" date="2007" name="Science">
        <title>Draft genome sequence of the sexually transmitted pathogen Trichomonas vaginalis.</title>
        <authorList>
            <person name="Carlton J.M."/>
            <person name="Hirt R.P."/>
            <person name="Silva J.C."/>
            <person name="Delcher A.L."/>
            <person name="Schatz M."/>
            <person name="Zhao Q."/>
            <person name="Wortman J.R."/>
            <person name="Bidwell S.L."/>
            <person name="Alsmark U.C.M."/>
            <person name="Besteiro S."/>
            <person name="Sicheritz-Ponten T."/>
            <person name="Noel C.J."/>
            <person name="Dacks J.B."/>
            <person name="Foster P.G."/>
            <person name="Simillion C."/>
            <person name="Van de Peer Y."/>
            <person name="Miranda-Saavedra D."/>
            <person name="Barton G.J."/>
            <person name="Westrop G.D."/>
            <person name="Mueller S."/>
            <person name="Dessi D."/>
            <person name="Fiori P.L."/>
            <person name="Ren Q."/>
            <person name="Paulsen I."/>
            <person name="Zhang H."/>
            <person name="Bastida-Corcuera F.D."/>
            <person name="Simoes-Barbosa A."/>
            <person name="Brown M.T."/>
            <person name="Hayes R.D."/>
            <person name="Mukherjee M."/>
            <person name="Okumura C.Y."/>
            <person name="Schneider R."/>
            <person name="Smith A.J."/>
            <person name="Vanacova S."/>
            <person name="Villalvazo M."/>
            <person name="Haas B.J."/>
            <person name="Pertea M."/>
            <person name="Feldblyum T.V."/>
            <person name="Utterback T.R."/>
            <person name="Shu C.L."/>
            <person name="Osoegawa K."/>
            <person name="de Jong P.J."/>
            <person name="Hrdy I."/>
            <person name="Horvathova L."/>
            <person name="Zubacova Z."/>
            <person name="Dolezal P."/>
            <person name="Malik S.B."/>
            <person name="Logsdon J.M. Jr."/>
            <person name="Henze K."/>
            <person name="Gupta A."/>
            <person name="Wang C.C."/>
            <person name="Dunne R.L."/>
            <person name="Upcroft J.A."/>
            <person name="Upcroft P."/>
            <person name="White O."/>
            <person name="Salzberg S.L."/>
            <person name="Tang P."/>
            <person name="Chiu C.-H."/>
            <person name="Lee Y.-S."/>
            <person name="Embley T.M."/>
            <person name="Coombs G.H."/>
            <person name="Mottram J.C."/>
            <person name="Tachezy J."/>
            <person name="Fraser-Liggett C.M."/>
            <person name="Johnson P.J."/>
        </authorList>
    </citation>
    <scope>NUCLEOTIDE SEQUENCE [LARGE SCALE GENOMIC DNA]</scope>
    <source>
        <strain evidence="2">G3</strain>
    </source>
</reference>
<reference evidence="2" key="1">
    <citation type="submission" date="2006-10" db="EMBL/GenBank/DDBJ databases">
        <authorList>
            <person name="Amadeo P."/>
            <person name="Zhao Q."/>
            <person name="Wortman J."/>
            <person name="Fraser-Liggett C."/>
            <person name="Carlton J."/>
        </authorList>
    </citation>
    <scope>NUCLEOTIDE SEQUENCE</scope>
    <source>
        <strain evidence="2">G3</strain>
    </source>
</reference>